<dbReference type="InterPro" id="IPR002525">
    <property type="entry name" value="Transp_IS110-like_N"/>
</dbReference>
<dbReference type="Proteomes" id="UP000025047">
    <property type="component" value="Unassembled WGS sequence"/>
</dbReference>
<dbReference type="EMBL" id="APGJ01000007">
    <property type="protein sequence ID" value="EYD71420.1"/>
    <property type="molecule type" value="Genomic_DNA"/>
</dbReference>
<dbReference type="PANTHER" id="PTHR33055">
    <property type="entry name" value="TRANSPOSASE FOR INSERTION SEQUENCE ELEMENT IS1111A"/>
    <property type="match status" value="1"/>
</dbReference>
<evidence type="ECO:0000259" key="1">
    <source>
        <dbReference type="Pfam" id="PF01548"/>
    </source>
</evidence>
<dbReference type="GO" id="GO:0004803">
    <property type="term" value="F:transposase activity"/>
    <property type="evidence" value="ECO:0007669"/>
    <property type="project" value="InterPro"/>
</dbReference>
<dbReference type="AlphaFoldDB" id="A0A017HAS8"/>
<dbReference type="eggNOG" id="COG3547">
    <property type="taxonomic scope" value="Bacteria"/>
</dbReference>
<evidence type="ECO:0000313" key="3">
    <source>
        <dbReference type="EMBL" id="EYD71420.1"/>
    </source>
</evidence>
<proteinExistence type="predicted"/>
<sequence>MVRSLRSQTDARAVVQPEPTSLLLLLRDFQPLAPPNALDPLEVYPPAGLVQQRGDGAVAVAAILARQLDDVRRQARFVRPAAWHLSLRGAVLAECAAGAALGHAQFLPHMVDALAAARRAQMGYSGRVTPADRRHDGARSAIRSELMSQQHFVGLDVSVKETAICVVDLRGEVVHFASVESHPVVISEHLQGLGIDFGRIGLEAGPLSSWFYAGLVEADLPAILVETRHMHAALSARINKTDRNDAQGIAQMMRVGLFKAVHVKTPASQQRRLLLISRKLLQRKAYDIENDLRGQLRTFGLKVGTVGTARFDARVRELVEDHSAIAAVVIPLLLARDALRTQLARLHKLLLEAVRVDPVCRLLMTAPGVGPVVALTYRTCVDNPARFGRSKCVGAHYGLTPRLYQSGEVSRTGRVSRCGDAMMRTALYEAALVLLTSPRGRWSSLKAWGMGVARRRGVQKAIVAVARKLAIVLHRMWRDGTQFRWSAGQTA</sequence>
<evidence type="ECO:0000259" key="2">
    <source>
        <dbReference type="Pfam" id="PF02371"/>
    </source>
</evidence>
<reference evidence="3 4" key="1">
    <citation type="submission" date="2013-03" db="EMBL/GenBank/DDBJ databases">
        <authorList>
            <person name="Fiebig A."/>
            <person name="Goeker M."/>
            <person name="Klenk H.-P.P."/>
        </authorList>
    </citation>
    <scope>NUCLEOTIDE SEQUENCE [LARGE SCALE GENOMIC DNA]</scope>
    <source>
        <strain evidence="3 4">DSM 17492</strain>
    </source>
</reference>
<accession>A0A017HAS8</accession>
<gene>
    <name evidence="3" type="ORF">Lokhon_03069</name>
</gene>
<keyword evidence="4" id="KW-1185">Reference proteome</keyword>
<comment type="caution">
    <text evidence="3">The sequence shown here is derived from an EMBL/GenBank/DDBJ whole genome shotgun (WGS) entry which is preliminary data.</text>
</comment>
<dbReference type="GO" id="GO:0003677">
    <property type="term" value="F:DNA binding"/>
    <property type="evidence" value="ECO:0007669"/>
    <property type="project" value="InterPro"/>
</dbReference>
<dbReference type="GO" id="GO:0006313">
    <property type="term" value="P:DNA transposition"/>
    <property type="evidence" value="ECO:0007669"/>
    <property type="project" value="InterPro"/>
</dbReference>
<dbReference type="STRING" id="1122180.Lokhon_03069"/>
<dbReference type="PANTHER" id="PTHR33055:SF3">
    <property type="entry name" value="PUTATIVE TRANSPOSASE FOR IS117-RELATED"/>
    <property type="match status" value="1"/>
</dbReference>
<feature type="domain" description="Transposase IS116/IS110/IS902 C-terminal" evidence="2">
    <location>
        <begin position="360"/>
        <end position="435"/>
    </location>
</feature>
<dbReference type="Pfam" id="PF02371">
    <property type="entry name" value="Transposase_20"/>
    <property type="match status" value="1"/>
</dbReference>
<dbReference type="Pfam" id="PF01548">
    <property type="entry name" value="DEDD_Tnp_IS110"/>
    <property type="match status" value="1"/>
</dbReference>
<protein>
    <submittedName>
        <fullName evidence="3">Mobile element protein</fullName>
    </submittedName>
</protein>
<dbReference type="NCBIfam" id="NF033542">
    <property type="entry name" value="transpos_IS110"/>
    <property type="match status" value="1"/>
</dbReference>
<dbReference type="InterPro" id="IPR003346">
    <property type="entry name" value="Transposase_20"/>
</dbReference>
<dbReference type="InterPro" id="IPR047650">
    <property type="entry name" value="Transpos_IS110"/>
</dbReference>
<dbReference type="HOGENOM" id="CLU_036902_3_3_5"/>
<feature type="domain" description="Transposase IS110-like N-terminal" evidence="1">
    <location>
        <begin position="153"/>
        <end position="298"/>
    </location>
</feature>
<organism evidence="3 4">
    <name type="scientific">Limimaricola hongkongensis DSM 17492</name>
    <dbReference type="NCBI Taxonomy" id="1122180"/>
    <lineage>
        <taxon>Bacteria</taxon>
        <taxon>Pseudomonadati</taxon>
        <taxon>Pseudomonadota</taxon>
        <taxon>Alphaproteobacteria</taxon>
        <taxon>Rhodobacterales</taxon>
        <taxon>Paracoccaceae</taxon>
        <taxon>Limimaricola</taxon>
    </lineage>
</organism>
<dbReference type="PATRIC" id="fig|1122180.6.peg.3052"/>
<evidence type="ECO:0000313" key="4">
    <source>
        <dbReference type="Proteomes" id="UP000025047"/>
    </source>
</evidence>
<name>A0A017HAS8_9RHOB</name>